<dbReference type="EMBL" id="CAFBMZ010000096">
    <property type="protein sequence ID" value="CAB4934611.1"/>
    <property type="molecule type" value="Genomic_DNA"/>
</dbReference>
<organism evidence="1">
    <name type="scientific">freshwater metagenome</name>
    <dbReference type="NCBI Taxonomy" id="449393"/>
    <lineage>
        <taxon>unclassified sequences</taxon>
        <taxon>metagenomes</taxon>
        <taxon>ecological metagenomes</taxon>
    </lineage>
</organism>
<name>A0A6J7IV62_9ZZZZ</name>
<protein>
    <submittedName>
        <fullName evidence="1">Unannotated protein</fullName>
    </submittedName>
</protein>
<dbReference type="AlphaFoldDB" id="A0A6J7IV62"/>
<sequence length="351" mass="39706">MNINRNVLKKFSSSRHNQKMADSLYRVMLGRRPTVAERSSMALRLQIPNQFESILSHMLDSPEFQTMGLPLKLADATKEWTGNRVFFLHIPKTAGTSVRLALIDAVGMPAFEFYDRNPKVEASWRESNYNFWPLWVGHQNIADFPQELNGLTIFRESRSRLLSTYRQKNREAIADNPHMLDEVRLAVEKNHSLQILNTPFHIWLNNPVGGEMIDYFVSSKSFGPGSMNSKEFKDYVNGLNEPALETALNGSLGRITHAAWAHDGPAILRAISGVSGSNVTELPRENVYESQKEFIPQILNKDTVATLNAIQEKETLVYKAAHEQGLVPLLSKSEADDLFEITAKRLGFTFT</sequence>
<dbReference type="InterPro" id="IPR027417">
    <property type="entry name" value="P-loop_NTPase"/>
</dbReference>
<gene>
    <name evidence="1" type="ORF">UFOPK3684_01148</name>
</gene>
<accession>A0A6J7IV62</accession>
<proteinExistence type="predicted"/>
<dbReference type="Gene3D" id="3.40.50.300">
    <property type="entry name" value="P-loop containing nucleotide triphosphate hydrolases"/>
    <property type="match status" value="1"/>
</dbReference>
<reference evidence="1" key="1">
    <citation type="submission" date="2020-05" db="EMBL/GenBank/DDBJ databases">
        <authorList>
            <person name="Chiriac C."/>
            <person name="Salcher M."/>
            <person name="Ghai R."/>
            <person name="Kavagutti S V."/>
        </authorList>
    </citation>
    <scope>NUCLEOTIDE SEQUENCE</scope>
</reference>
<evidence type="ECO:0000313" key="1">
    <source>
        <dbReference type="EMBL" id="CAB4934611.1"/>
    </source>
</evidence>